<feature type="transmembrane region" description="Helical" evidence="5">
    <location>
        <begin position="451"/>
        <end position="468"/>
    </location>
</feature>
<protein>
    <submittedName>
        <fullName evidence="7">O-Antigen ligase</fullName>
    </submittedName>
</protein>
<dbReference type="PANTHER" id="PTHR37422:SF13">
    <property type="entry name" value="LIPOPOLYSACCHARIDE BIOSYNTHESIS PROTEIN PA4999-RELATED"/>
    <property type="match status" value="1"/>
</dbReference>
<dbReference type="GO" id="GO:0016874">
    <property type="term" value="F:ligase activity"/>
    <property type="evidence" value="ECO:0007669"/>
    <property type="project" value="UniProtKB-KW"/>
</dbReference>
<dbReference type="Proteomes" id="UP000320300">
    <property type="component" value="Unassembled WGS sequence"/>
</dbReference>
<reference evidence="7 8" key="1">
    <citation type="submission" date="2017-05" db="EMBL/GenBank/DDBJ databases">
        <authorList>
            <person name="Varghese N."/>
            <person name="Submissions S."/>
        </authorList>
    </citation>
    <scope>NUCLEOTIDE SEQUENCE [LARGE SCALE GENOMIC DNA]</scope>
    <source>
        <strain evidence="7 8">DSM 19036</strain>
    </source>
</reference>
<feature type="transmembrane region" description="Helical" evidence="5">
    <location>
        <begin position="277"/>
        <end position="293"/>
    </location>
</feature>
<feature type="transmembrane region" description="Helical" evidence="5">
    <location>
        <begin position="119"/>
        <end position="147"/>
    </location>
</feature>
<dbReference type="AlphaFoldDB" id="A0A521E7S9"/>
<organism evidence="7 8">
    <name type="scientific">Pedobacter westerhofensis</name>
    <dbReference type="NCBI Taxonomy" id="425512"/>
    <lineage>
        <taxon>Bacteria</taxon>
        <taxon>Pseudomonadati</taxon>
        <taxon>Bacteroidota</taxon>
        <taxon>Sphingobacteriia</taxon>
        <taxon>Sphingobacteriales</taxon>
        <taxon>Sphingobacteriaceae</taxon>
        <taxon>Pedobacter</taxon>
    </lineage>
</organism>
<gene>
    <name evidence="7" type="ORF">SAMN06265348_107101</name>
</gene>
<dbReference type="EMBL" id="FXTN01000007">
    <property type="protein sequence ID" value="SMO79481.1"/>
    <property type="molecule type" value="Genomic_DNA"/>
</dbReference>
<keyword evidence="7" id="KW-0436">Ligase</keyword>
<keyword evidence="2 5" id="KW-0812">Transmembrane</keyword>
<keyword evidence="3 5" id="KW-1133">Transmembrane helix</keyword>
<evidence type="ECO:0000256" key="2">
    <source>
        <dbReference type="ARBA" id="ARBA00022692"/>
    </source>
</evidence>
<evidence type="ECO:0000256" key="3">
    <source>
        <dbReference type="ARBA" id="ARBA00022989"/>
    </source>
</evidence>
<dbReference type="GO" id="GO:0016020">
    <property type="term" value="C:membrane"/>
    <property type="evidence" value="ECO:0007669"/>
    <property type="project" value="UniProtKB-SubCell"/>
</dbReference>
<sequence>MSIQQESTYLYLKKSKVLFLVFGIIIAVLSIVGAYALDVLAPVILAILAFAVVFVIFVFKNPKIGLYALIPYCFLLGFLGREIGGFQYGIAIEVLLILTWLSSLVYYKKDDWDAIKNDMCLLFLIWFIISVLEVINPAGASVMGWLIEIRSEALYPVLIIPLTFVVIRNTKDLNIVIKLLLLMALIAALNGIKQVHIGLFPGEQAFLDGPGGATHMIFGKMRAFSFYDAGQFGAFEAAFIVMAIVLAIGSSTLWHKLLLFCIAGTYGYAMLLSGTRGAFFALVVAAVFAIFLTKNFKALIFGGIVLSMFLGVLKFTSIGSGIYSIQRFRSSVDPNDPSLIVRFNTQRVLQEYMSSRPFGGGLGVLGVNSTYNTDKWLSTVQPDSYWVKVWAMTGIVGLTIWFCMMMYILGKCCGIIWMIRNNKLRVKLIALLSTTAGIFFCSYGNEVMNNMPSLLVVCLSFALVYMGPKFDTELADEKVPAINPSTDLTNYAI</sequence>
<evidence type="ECO:0000259" key="6">
    <source>
        <dbReference type="Pfam" id="PF04932"/>
    </source>
</evidence>
<dbReference type="InterPro" id="IPR007016">
    <property type="entry name" value="O-antigen_ligase-rel_domated"/>
</dbReference>
<dbReference type="InterPro" id="IPR051533">
    <property type="entry name" value="WaaL-like"/>
</dbReference>
<evidence type="ECO:0000256" key="4">
    <source>
        <dbReference type="ARBA" id="ARBA00023136"/>
    </source>
</evidence>
<evidence type="ECO:0000256" key="5">
    <source>
        <dbReference type="SAM" id="Phobius"/>
    </source>
</evidence>
<proteinExistence type="predicted"/>
<feature type="transmembrane region" description="Helical" evidence="5">
    <location>
        <begin position="64"/>
        <end position="80"/>
    </location>
</feature>
<feature type="transmembrane region" description="Helical" evidence="5">
    <location>
        <begin position="43"/>
        <end position="59"/>
    </location>
</feature>
<evidence type="ECO:0000256" key="1">
    <source>
        <dbReference type="ARBA" id="ARBA00004141"/>
    </source>
</evidence>
<evidence type="ECO:0000313" key="7">
    <source>
        <dbReference type="EMBL" id="SMO79481.1"/>
    </source>
</evidence>
<feature type="transmembrane region" description="Helical" evidence="5">
    <location>
        <begin position="300"/>
        <end position="325"/>
    </location>
</feature>
<accession>A0A521E7S9</accession>
<name>A0A521E7S9_9SPHI</name>
<feature type="transmembrane region" description="Helical" evidence="5">
    <location>
        <begin position="86"/>
        <end position="107"/>
    </location>
</feature>
<feature type="transmembrane region" description="Helical" evidence="5">
    <location>
        <begin position="17"/>
        <end position="37"/>
    </location>
</feature>
<feature type="transmembrane region" description="Helical" evidence="5">
    <location>
        <begin position="385"/>
        <end position="408"/>
    </location>
</feature>
<comment type="subcellular location">
    <subcellularLocation>
        <location evidence="1">Membrane</location>
        <topology evidence="1">Multi-pass membrane protein</topology>
    </subcellularLocation>
</comment>
<keyword evidence="8" id="KW-1185">Reference proteome</keyword>
<feature type="transmembrane region" description="Helical" evidence="5">
    <location>
        <begin position="153"/>
        <end position="168"/>
    </location>
</feature>
<evidence type="ECO:0000313" key="8">
    <source>
        <dbReference type="Proteomes" id="UP000320300"/>
    </source>
</evidence>
<keyword evidence="4 5" id="KW-0472">Membrane</keyword>
<dbReference type="PANTHER" id="PTHR37422">
    <property type="entry name" value="TEICHURONIC ACID BIOSYNTHESIS PROTEIN TUAE"/>
    <property type="match status" value="1"/>
</dbReference>
<feature type="transmembrane region" description="Helical" evidence="5">
    <location>
        <begin position="428"/>
        <end position="445"/>
    </location>
</feature>
<feature type="transmembrane region" description="Helical" evidence="5">
    <location>
        <begin position="229"/>
        <end position="248"/>
    </location>
</feature>
<feature type="domain" description="O-antigen ligase-related" evidence="6">
    <location>
        <begin position="266"/>
        <end position="402"/>
    </location>
</feature>
<feature type="transmembrane region" description="Helical" evidence="5">
    <location>
        <begin position="175"/>
        <end position="192"/>
    </location>
</feature>
<dbReference type="Pfam" id="PF04932">
    <property type="entry name" value="Wzy_C"/>
    <property type="match status" value="1"/>
</dbReference>